<evidence type="ECO:0000313" key="2">
    <source>
        <dbReference type="Proteomes" id="UP000244906"/>
    </source>
</evidence>
<dbReference type="AlphaFoldDB" id="A0A2V1H3K7"/>
<dbReference type="EMBL" id="QDDL01000001">
    <property type="protein sequence ID" value="PVZ71767.1"/>
    <property type="molecule type" value="Genomic_DNA"/>
</dbReference>
<dbReference type="RefSeq" id="WP_116685355.1">
    <property type="nucleotide sequence ID" value="NZ_CAWNYD010000001.1"/>
</dbReference>
<accession>A0A2V1H3K7</accession>
<proteinExistence type="predicted"/>
<protein>
    <recommendedName>
        <fullName evidence="3">ABM domain-containing protein</fullName>
    </recommendedName>
</protein>
<name>A0A2V1H3K7_9GAMM</name>
<comment type="caution">
    <text evidence="1">The sequence shown here is derived from an EMBL/GenBank/DDBJ whole genome shotgun (WGS) entry which is preliminary data.</text>
</comment>
<organism evidence="1 2">
    <name type="scientific">Pelagibaculum spongiae</name>
    <dbReference type="NCBI Taxonomy" id="2080658"/>
    <lineage>
        <taxon>Bacteria</taxon>
        <taxon>Pseudomonadati</taxon>
        <taxon>Pseudomonadota</taxon>
        <taxon>Gammaproteobacteria</taxon>
        <taxon>Oceanospirillales</taxon>
        <taxon>Pelagibaculum</taxon>
    </lineage>
</organism>
<evidence type="ECO:0000313" key="1">
    <source>
        <dbReference type="EMBL" id="PVZ71767.1"/>
    </source>
</evidence>
<dbReference type="SUPFAM" id="SSF54909">
    <property type="entry name" value="Dimeric alpha+beta barrel"/>
    <property type="match status" value="1"/>
</dbReference>
<dbReference type="InterPro" id="IPR011008">
    <property type="entry name" value="Dimeric_a/b-barrel"/>
</dbReference>
<reference evidence="1 2" key="1">
    <citation type="submission" date="2018-04" db="EMBL/GenBank/DDBJ databases">
        <title>Thalassorhabdus spongiae gen. nov., sp. nov., isolated from a marine sponge in South-West Iceland.</title>
        <authorList>
            <person name="Knobloch S."/>
            <person name="Daussin A."/>
            <person name="Johannsson R."/>
            <person name="Marteinsson V.T."/>
        </authorList>
    </citation>
    <scope>NUCLEOTIDE SEQUENCE [LARGE SCALE GENOMIC DNA]</scope>
    <source>
        <strain evidence="1 2">Hp12</strain>
    </source>
</reference>
<dbReference type="Proteomes" id="UP000244906">
    <property type="component" value="Unassembled WGS sequence"/>
</dbReference>
<dbReference type="OrthoDB" id="7859710at2"/>
<gene>
    <name evidence="1" type="ORF">DC094_01700</name>
</gene>
<sequence length="75" mass="8486">MQKAVATDAILDEIDGYIKRYISRQDNGTWVEVVFWRDMDAAKIGLDAFLAHPDSKPFLDLIAPDSVVIEYSQVI</sequence>
<keyword evidence="2" id="KW-1185">Reference proteome</keyword>
<evidence type="ECO:0008006" key="3">
    <source>
        <dbReference type="Google" id="ProtNLM"/>
    </source>
</evidence>